<evidence type="ECO:0000256" key="6">
    <source>
        <dbReference type="ARBA" id="ARBA00022723"/>
    </source>
</evidence>
<feature type="chain" id="PRO_5046676063" evidence="12">
    <location>
        <begin position="25"/>
        <end position="482"/>
    </location>
</feature>
<dbReference type="SUPFAM" id="SSF54897">
    <property type="entry name" value="Protease propeptides/inhibitors"/>
    <property type="match status" value="1"/>
</dbReference>
<accession>A0ABW4LWR9</accession>
<dbReference type="PROSITE" id="PS00137">
    <property type="entry name" value="SUBTILASE_HIS"/>
    <property type="match status" value="1"/>
</dbReference>
<dbReference type="PROSITE" id="PS00138">
    <property type="entry name" value="SUBTILASE_SER"/>
    <property type="match status" value="1"/>
</dbReference>
<dbReference type="Gene3D" id="3.40.50.200">
    <property type="entry name" value="Peptidase S8/S53 domain"/>
    <property type="match status" value="1"/>
</dbReference>
<dbReference type="InterPro" id="IPR023828">
    <property type="entry name" value="Peptidase_S8_Ser-AS"/>
</dbReference>
<sequence>MKRLLSILTALSLTLTFIPSFAGAQVQQERVLILFKDKVDKTIVTKAKGKVNREYKHVPALSITLPSTAIKGIQNNPNVKAVEKDIVLKVKSQTADWGITRTEAPKAWGANFTGKGVKIAVVDTGIARHDDLVIPGGISFVSYTTSFHDDNGHGTHVAGIIGARNNSIGSVGIAPESDIYAVKVLDQHGSGYLSDIVAGVDWSINNKMDIINLSLGTTTHSSTLQQVVDKAYSQNILIVAAAGNNGSSDGSGDTVNYPARYSSVIAVSATDSSDRRASFSATGSTIEVAAPGVSVLSTYLNNQYGRMSGTSMAAPYVAGNLALLIQANSSLSAKELRTKLQQGVVDLGTAGIDHWYGYGLIQAPKAEQIIEPAPAQETVLYDTKTTVVTNKSVYKAGEKINVTMTAYDHNGKVLIGANARVVVYDPLGTGKVYKGITDSRGQFKVAHSTSMWTSLKGTYEIESQTSKEGYRNSISRVKISVR</sequence>
<dbReference type="InterPro" id="IPR015500">
    <property type="entry name" value="Peptidase_S8_subtilisin-rel"/>
</dbReference>
<dbReference type="InterPro" id="IPR023827">
    <property type="entry name" value="Peptidase_S8_Asp-AS"/>
</dbReference>
<organism evidence="14 15">
    <name type="scientific">Bacillus salitolerans</name>
    <dbReference type="NCBI Taxonomy" id="1437434"/>
    <lineage>
        <taxon>Bacteria</taxon>
        <taxon>Bacillati</taxon>
        <taxon>Bacillota</taxon>
        <taxon>Bacilli</taxon>
        <taxon>Bacillales</taxon>
        <taxon>Bacillaceae</taxon>
        <taxon>Bacillus</taxon>
    </lineage>
</organism>
<dbReference type="PRINTS" id="PR00723">
    <property type="entry name" value="SUBTILISIN"/>
</dbReference>
<evidence type="ECO:0000256" key="11">
    <source>
        <dbReference type="RuleBase" id="RU003355"/>
    </source>
</evidence>
<evidence type="ECO:0000256" key="5">
    <source>
        <dbReference type="ARBA" id="ARBA00022670"/>
    </source>
</evidence>
<dbReference type="PANTHER" id="PTHR43806">
    <property type="entry name" value="PEPTIDASE S8"/>
    <property type="match status" value="1"/>
</dbReference>
<dbReference type="InterPro" id="IPR034202">
    <property type="entry name" value="Subtilisin_Carlsberg-like"/>
</dbReference>
<feature type="signal peptide" evidence="12">
    <location>
        <begin position="1"/>
        <end position="24"/>
    </location>
</feature>
<keyword evidence="4" id="KW-0964">Secreted</keyword>
<keyword evidence="8 10" id="KW-0720">Serine protease</keyword>
<keyword evidence="6" id="KW-0479">Metal-binding</keyword>
<dbReference type="SUPFAM" id="SSF52743">
    <property type="entry name" value="Subtilisin-like"/>
    <property type="match status" value="1"/>
</dbReference>
<evidence type="ECO:0000256" key="3">
    <source>
        <dbReference type="ARBA" id="ARBA00011073"/>
    </source>
</evidence>
<dbReference type="InterPro" id="IPR022398">
    <property type="entry name" value="Peptidase_S8_His-AS"/>
</dbReference>
<dbReference type="PANTHER" id="PTHR43806:SF11">
    <property type="entry name" value="CEREVISIN-RELATED"/>
    <property type="match status" value="1"/>
</dbReference>
<evidence type="ECO:0000259" key="13">
    <source>
        <dbReference type="Pfam" id="PF00082"/>
    </source>
</evidence>
<comment type="similarity">
    <text evidence="3 10 11">Belongs to the peptidase S8 family.</text>
</comment>
<feature type="domain" description="Peptidase S8/S53" evidence="13">
    <location>
        <begin position="114"/>
        <end position="359"/>
    </location>
</feature>
<name>A0ABW4LWR9_9BACI</name>
<dbReference type="Gene3D" id="3.30.70.80">
    <property type="entry name" value="Peptidase S8 propeptide/proteinase inhibitor I9"/>
    <property type="match status" value="1"/>
</dbReference>
<feature type="active site" description="Charge relay system" evidence="10">
    <location>
        <position position="153"/>
    </location>
</feature>
<dbReference type="Pfam" id="PF00082">
    <property type="entry name" value="Peptidase_S8"/>
    <property type="match status" value="1"/>
</dbReference>
<dbReference type="InterPro" id="IPR050131">
    <property type="entry name" value="Peptidase_S8_subtilisin-like"/>
</dbReference>
<evidence type="ECO:0000256" key="2">
    <source>
        <dbReference type="ARBA" id="ARBA00004613"/>
    </source>
</evidence>
<proteinExistence type="inferred from homology"/>
<gene>
    <name evidence="14" type="ORF">ACFSCX_24290</name>
</gene>
<evidence type="ECO:0000256" key="12">
    <source>
        <dbReference type="SAM" id="SignalP"/>
    </source>
</evidence>
<keyword evidence="9" id="KW-0106">Calcium</keyword>
<dbReference type="InterPro" id="IPR036852">
    <property type="entry name" value="Peptidase_S8/S53_dom_sf"/>
</dbReference>
<dbReference type="PROSITE" id="PS51892">
    <property type="entry name" value="SUBTILASE"/>
    <property type="match status" value="1"/>
</dbReference>
<comment type="caution">
    <text evidence="14">The sequence shown here is derived from an EMBL/GenBank/DDBJ whole genome shotgun (WGS) entry which is preliminary data.</text>
</comment>
<dbReference type="CDD" id="cd07477">
    <property type="entry name" value="Peptidases_S8_Subtilisin_subset"/>
    <property type="match status" value="1"/>
</dbReference>
<keyword evidence="15" id="KW-1185">Reference proteome</keyword>
<dbReference type="PROSITE" id="PS00136">
    <property type="entry name" value="SUBTILASE_ASP"/>
    <property type="match status" value="1"/>
</dbReference>
<evidence type="ECO:0000256" key="1">
    <source>
        <dbReference type="ARBA" id="ARBA00001913"/>
    </source>
</evidence>
<dbReference type="Proteomes" id="UP001597214">
    <property type="component" value="Unassembled WGS sequence"/>
</dbReference>
<keyword evidence="12" id="KW-0732">Signal</keyword>
<reference evidence="15" key="1">
    <citation type="journal article" date="2019" name="Int. J. Syst. Evol. Microbiol.">
        <title>The Global Catalogue of Microorganisms (GCM) 10K type strain sequencing project: providing services to taxonomists for standard genome sequencing and annotation.</title>
        <authorList>
            <consortium name="The Broad Institute Genomics Platform"/>
            <consortium name="The Broad Institute Genome Sequencing Center for Infectious Disease"/>
            <person name="Wu L."/>
            <person name="Ma J."/>
        </authorList>
    </citation>
    <scope>NUCLEOTIDE SEQUENCE [LARGE SCALE GENOMIC DNA]</scope>
    <source>
        <strain evidence="15">CCUG 49339</strain>
    </source>
</reference>
<comment type="subcellular location">
    <subcellularLocation>
        <location evidence="2">Secreted</location>
    </subcellularLocation>
</comment>
<evidence type="ECO:0000313" key="15">
    <source>
        <dbReference type="Proteomes" id="UP001597214"/>
    </source>
</evidence>
<dbReference type="RefSeq" id="WP_377930848.1">
    <property type="nucleotide sequence ID" value="NZ_JBHUEM010000055.1"/>
</dbReference>
<evidence type="ECO:0000256" key="4">
    <source>
        <dbReference type="ARBA" id="ARBA00022525"/>
    </source>
</evidence>
<dbReference type="EMBL" id="JBHUEM010000055">
    <property type="protein sequence ID" value="MFD1739607.1"/>
    <property type="molecule type" value="Genomic_DNA"/>
</dbReference>
<feature type="active site" description="Charge relay system" evidence="10">
    <location>
        <position position="123"/>
    </location>
</feature>
<evidence type="ECO:0000256" key="8">
    <source>
        <dbReference type="ARBA" id="ARBA00022825"/>
    </source>
</evidence>
<evidence type="ECO:0000256" key="10">
    <source>
        <dbReference type="PROSITE-ProRule" id="PRU01240"/>
    </source>
</evidence>
<comment type="cofactor">
    <cofactor evidence="1">
        <name>Ca(2+)</name>
        <dbReference type="ChEBI" id="CHEBI:29108"/>
    </cofactor>
</comment>
<evidence type="ECO:0000256" key="7">
    <source>
        <dbReference type="ARBA" id="ARBA00022801"/>
    </source>
</evidence>
<dbReference type="InterPro" id="IPR000209">
    <property type="entry name" value="Peptidase_S8/S53_dom"/>
</dbReference>
<evidence type="ECO:0000256" key="9">
    <source>
        <dbReference type="ARBA" id="ARBA00022837"/>
    </source>
</evidence>
<dbReference type="InterPro" id="IPR037045">
    <property type="entry name" value="S8pro/Inhibitor_I9_sf"/>
</dbReference>
<feature type="active site" description="Charge relay system" evidence="10">
    <location>
        <position position="311"/>
    </location>
</feature>
<keyword evidence="5 10" id="KW-0645">Protease</keyword>
<evidence type="ECO:0000313" key="14">
    <source>
        <dbReference type="EMBL" id="MFD1739607.1"/>
    </source>
</evidence>
<keyword evidence="7 10" id="KW-0378">Hydrolase</keyword>
<protein>
    <submittedName>
        <fullName evidence="14">S8 family serine peptidase</fullName>
    </submittedName>
</protein>